<keyword evidence="1" id="KW-0732">Signal</keyword>
<reference evidence="2 3" key="1">
    <citation type="submission" date="2016-10" db="EMBL/GenBank/DDBJ databases">
        <authorList>
            <person name="de Groot N.N."/>
        </authorList>
    </citation>
    <scope>NUCLEOTIDE SEQUENCE [LARGE SCALE GENOMIC DNA]</scope>
    <source>
        <strain evidence="2 3">DSM 15269</strain>
    </source>
</reference>
<keyword evidence="3" id="KW-1185">Reference proteome</keyword>
<dbReference type="Proteomes" id="UP000199602">
    <property type="component" value="Unassembled WGS sequence"/>
</dbReference>
<protein>
    <recommendedName>
        <fullName evidence="4">Glycine zipper</fullName>
    </recommendedName>
</protein>
<gene>
    <name evidence="2" type="ORF">SAMN04488516_102220</name>
</gene>
<evidence type="ECO:0000313" key="3">
    <source>
        <dbReference type="Proteomes" id="UP000199602"/>
    </source>
</evidence>
<evidence type="ECO:0008006" key="4">
    <source>
        <dbReference type="Google" id="ProtNLM"/>
    </source>
</evidence>
<organism evidence="2 3">
    <name type="scientific">Desulfonauticus submarinus</name>
    <dbReference type="NCBI Taxonomy" id="206665"/>
    <lineage>
        <taxon>Bacteria</taxon>
        <taxon>Pseudomonadati</taxon>
        <taxon>Thermodesulfobacteriota</taxon>
        <taxon>Desulfovibrionia</taxon>
        <taxon>Desulfovibrionales</taxon>
        <taxon>Desulfonauticaceae</taxon>
        <taxon>Desulfonauticus</taxon>
    </lineage>
</organism>
<proteinExistence type="predicted"/>
<dbReference type="AlphaFoldDB" id="A0A1H0BLW0"/>
<dbReference type="STRING" id="206665.SAMN04488516_102220"/>
<dbReference type="OrthoDB" id="5452968at2"/>
<feature type="signal peptide" evidence="1">
    <location>
        <begin position="1"/>
        <end position="20"/>
    </location>
</feature>
<accession>A0A1H0BLW0</accession>
<dbReference type="PROSITE" id="PS51257">
    <property type="entry name" value="PROKAR_LIPOPROTEIN"/>
    <property type="match status" value="1"/>
</dbReference>
<feature type="chain" id="PRO_5011701788" description="Glycine zipper" evidence="1">
    <location>
        <begin position="21"/>
        <end position="243"/>
    </location>
</feature>
<evidence type="ECO:0000313" key="2">
    <source>
        <dbReference type="EMBL" id="SDN46646.1"/>
    </source>
</evidence>
<sequence>MNIKNFLLSFCIIFLSACMATHPLPQPRKVVNPSSVQGSIISPQWDIAALKYQYEGQGLNYAKAGLLPVFLVFKNKTNKAPYVLLEEIHGISPTQGEYLPYTPEEAARIVFASESFKQTTKNALRSGTLGAVIGAGLGALFAALGGDNIAAGAAIGGAIGGTALGVSSVPEAEQKLERIVKKEITTYAWKEAPIPPMMTKMGYVYFPGKKNITSILLTVRTIEGELITYRLPILNPPSKKNKP</sequence>
<dbReference type="EMBL" id="FNIN01000002">
    <property type="protein sequence ID" value="SDN46646.1"/>
    <property type="molecule type" value="Genomic_DNA"/>
</dbReference>
<dbReference type="RefSeq" id="WP_092063467.1">
    <property type="nucleotide sequence ID" value="NZ_FNIN01000002.1"/>
</dbReference>
<name>A0A1H0BLW0_9BACT</name>
<evidence type="ECO:0000256" key="1">
    <source>
        <dbReference type="SAM" id="SignalP"/>
    </source>
</evidence>